<dbReference type="AlphaFoldDB" id="A0A0S6W7G6"/>
<dbReference type="Gene3D" id="3.40.630.30">
    <property type="match status" value="1"/>
</dbReference>
<dbReference type="STRING" id="1499967.U27_02479"/>
<dbReference type="HOGENOM" id="CLU_053649_0_0_0"/>
<proteinExistence type="predicted"/>
<dbReference type="SUPFAM" id="SSF55729">
    <property type="entry name" value="Acyl-CoA N-acyltransferases (Nat)"/>
    <property type="match status" value="1"/>
</dbReference>
<sequence length="372" mass="43733">MAVEIKIVEQRQDLKCYIRFPFELYKHDPYWVPPLFADEYTYYNPKTNINLRINPYQLFLAYKDRRLVGRIMALIHQEGNTLRNEKLIRWTFLDAIDDGEVVQALLQAAEAWGQVHGMEFAVGPRGFSDQEPEGALIEGFDERALINAHYNRPYLLTYLEQAGYRKDVDWVCYRMNVPDELPSTYQAIYKRLLKQQRFTCHNFTRKAELRQYILPVLELWNEAYKDLYGVSPIHDEEFQALAKKYLPILNPRFIHVIKEGNSLIGFSIVMPDITEALQKARGRLFPFGLFYLLKALKTSKTLQFLLVGVKEQYRRQGLFVLFAMALLKEVQAAGMTRVQSHLQLEDNSNINTWLERLGGTIFRRYRAFIKKL</sequence>
<accession>A0A0S6W7G6</accession>
<gene>
    <name evidence="1" type="ORF">U27_02479</name>
</gene>
<dbReference type="InterPro" id="IPR039968">
    <property type="entry name" value="BcerS-like"/>
</dbReference>
<dbReference type="InterPro" id="IPR016181">
    <property type="entry name" value="Acyl_CoA_acyltransferase"/>
</dbReference>
<evidence type="ECO:0008006" key="3">
    <source>
        <dbReference type="Google" id="ProtNLM"/>
    </source>
</evidence>
<protein>
    <recommendedName>
        <fullName evidence="3">N-acetyltransferase domain-containing protein</fullName>
    </recommendedName>
</protein>
<dbReference type="eggNOG" id="COG0456">
    <property type="taxonomic scope" value="Bacteria"/>
</dbReference>
<dbReference type="EMBL" id="DF820463">
    <property type="protein sequence ID" value="GAK55645.1"/>
    <property type="molecule type" value="Genomic_DNA"/>
</dbReference>
<reference evidence="1" key="1">
    <citation type="journal article" date="2015" name="PeerJ">
        <title>First genomic representation of candidate bacterial phylum KSB3 points to enhanced environmental sensing as a trigger of wastewater bulking.</title>
        <authorList>
            <person name="Sekiguchi Y."/>
            <person name="Ohashi A."/>
            <person name="Parks D.H."/>
            <person name="Yamauchi T."/>
            <person name="Tyson G.W."/>
            <person name="Hugenholtz P."/>
        </authorList>
    </citation>
    <scope>NUCLEOTIDE SEQUENCE [LARGE SCALE GENOMIC DNA]</scope>
</reference>
<keyword evidence="2" id="KW-1185">Reference proteome</keyword>
<evidence type="ECO:0000313" key="2">
    <source>
        <dbReference type="Proteomes" id="UP000030661"/>
    </source>
</evidence>
<organism evidence="1">
    <name type="scientific">Vecturithrix granuli</name>
    <dbReference type="NCBI Taxonomy" id="1499967"/>
    <lineage>
        <taxon>Bacteria</taxon>
        <taxon>Candidatus Moduliflexota</taxon>
        <taxon>Candidatus Vecturitrichia</taxon>
        <taxon>Candidatus Vecturitrichales</taxon>
        <taxon>Candidatus Vecturitrichaceae</taxon>
        <taxon>Candidatus Vecturithrix</taxon>
    </lineage>
</organism>
<name>A0A0S6W7G6_VECG1</name>
<evidence type="ECO:0000313" key="1">
    <source>
        <dbReference type="EMBL" id="GAK55645.1"/>
    </source>
</evidence>
<dbReference type="Proteomes" id="UP000030661">
    <property type="component" value="Unassembled WGS sequence"/>
</dbReference>
<dbReference type="PANTHER" id="PTHR41368:SF1">
    <property type="entry name" value="PROTEIN YGHO"/>
    <property type="match status" value="1"/>
</dbReference>
<dbReference type="PANTHER" id="PTHR41368">
    <property type="entry name" value="PROTEIN YGHO"/>
    <property type="match status" value="1"/>
</dbReference>